<dbReference type="PRINTS" id="PR00723">
    <property type="entry name" value="SUBTILISIN"/>
</dbReference>
<feature type="active site" description="Charge relay system" evidence="6">
    <location>
        <position position="140"/>
    </location>
</feature>
<dbReference type="InterPro" id="IPR000209">
    <property type="entry name" value="Peptidase_S8/S53_dom"/>
</dbReference>
<dbReference type="InterPro" id="IPR008979">
    <property type="entry name" value="Galactose-bd-like_sf"/>
</dbReference>
<dbReference type="PROSITE" id="PS00138">
    <property type="entry name" value="SUBTILASE_SER"/>
    <property type="match status" value="1"/>
</dbReference>
<evidence type="ECO:0000256" key="7">
    <source>
        <dbReference type="SAM" id="Phobius"/>
    </source>
</evidence>
<feature type="domain" description="Secretion system C-terminal sorting" evidence="9">
    <location>
        <begin position="597"/>
        <end position="670"/>
    </location>
</feature>
<dbReference type="GO" id="GO:0006508">
    <property type="term" value="P:proteolysis"/>
    <property type="evidence" value="ECO:0007669"/>
    <property type="project" value="UniProtKB-KW"/>
</dbReference>
<organism evidence="10 11">
    <name type="scientific">Myroides indicus</name>
    <dbReference type="NCBI Taxonomy" id="1323422"/>
    <lineage>
        <taxon>Bacteria</taxon>
        <taxon>Pseudomonadati</taxon>
        <taxon>Bacteroidota</taxon>
        <taxon>Flavobacteriia</taxon>
        <taxon>Flavobacteriales</taxon>
        <taxon>Flavobacteriaceae</taxon>
        <taxon>Myroides</taxon>
    </lineage>
</organism>
<dbReference type="NCBIfam" id="TIGR04183">
    <property type="entry name" value="Por_Secre_tail"/>
    <property type="match status" value="1"/>
</dbReference>
<dbReference type="EMBL" id="SOAG01000049">
    <property type="protein sequence ID" value="TDS50818.1"/>
    <property type="molecule type" value="Genomic_DNA"/>
</dbReference>
<feature type="active site" description="Charge relay system" evidence="6">
    <location>
        <position position="373"/>
    </location>
</feature>
<dbReference type="Pfam" id="PF00082">
    <property type="entry name" value="Peptidase_S8"/>
    <property type="match status" value="1"/>
</dbReference>
<dbReference type="PROSITE" id="PS51892">
    <property type="entry name" value="SUBTILASE"/>
    <property type="match status" value="1"/>
</dbReference>
<dbReference type="SUPFAM" id="SSF52743">
    <property type="entry name" value="Subtilisin-like"/>
    <property type="match status" value="1"/>
</dbReference>
<keyword evidence="3" id="KW-0732">Signal</keyword>
<keyword evidence="11" id="KW-1185">Reference proteome</keyword>
<dbReference type="Gene3D" id="3.40.50.200">
    <property type="entry name" value="Peptidase S8/S53 domain"/>
    <property type="match status" value="1"/>
</dbReference>
<evidence type="ECO:0000313" key="11">
    <source>
        <dbReference type="Proteomes" id="UP000295215"/>
    </source>
</evidence>
<dbReference type="SUPFAM" id="SSF49785">
    <property type="entry name" value="Galactose-binding domain-like"/>
    <property type="match status" value="1"/>
</dbReference>
<dbReference type="InterPro" id="IPR036852">
    <property type="entry name" value="Peptidase_S8/S53_dom_sf"/>
</dbReference>
<dbReference type="Pfam" id="PF18962">
    <property type="entry name" value="Por_Secre_tail"/>
    <property type="match status" value="1"/>
</dbReference>
<dbReference type="Proteomes" id="UP000295215">
    <property type="component" value="Unassembled WGS sequence"/>
</dbReference>
<dbReference type="InterPro" id="IPR023828">
    <property type="entry name" value="Peptidase_S8_Ser-AS"/>
</dbReference>
<evidence type="ECO:0000313" key="10">
    <source>
        <dbReference type="EMBL" id="TDS50818.1"/>
    </source>
</evidence>
<dbReference type="AlphaFoldDB" id="A0A4R7ENR8"/>
<dbReference type="PANTHER" id="PTHR43399">
    <property type="entry name" value="SUBTILISIN-RELATED"/>
    <property type="match status" value="1"/>
</dbReference>
<feature type="domain" description="Peptidase S8/S53" evidence="8">
    <location>
        <begin position="131"/>
        <end position="427"/>
    </location>
</feature>
<evidence type="ECO:0000259" key="8">
    <source>
        <dbReference type="Pfam" id="PF00082"/>
    </source>
</evidence>
<dbReference type="InterPro" id="IPR051048">
    <property type="entry name" value="Peptidase_S8/S53_subtilisin"/>
</dbReference>
<keyword evidence="4 6" id="KW-0378">Hydrolase</keyword>
<gene>
    <name evidence="10" type="ORF">C8P70_1491</name>
</gene>
<dbReference type="InterPro" id="IPR034058">
    <property type="entry name" value="TagA/B/C/D_pept_dom"/>
</dbReference>
<keyword evidence="7" id="KW-0812">Transmembrane</keyword>
<dbReference type="CDD" id="cd04842">
    <property type="entry name" value="Peptidases_S8_Kp43_protease"/>
    <property type="match status" value="1"/>
</dbReference>
<keyword evidence="7" id="KW-0472">Membrane</keyword>
<feature type="active site" description="Charge relay system" evidence="6">
    <location>
        <position position="178"/>
    </location>
</feature>
<evidence type="ECO:0000256" key="4">
    <source>
        <dbReference type="ARBA" id="ARBA00022801"/>
    </source>
</evidence>
<keyword evidence="5 6" id="KW-0720">Serine protease</keyword>
<sequence>MIFLKKNYFSHVKNITMYRKIYTVSLLIGFVVGGYSQNKEIRQKIAEAHTPSQNKELYGKINYSKDVIITIANEKGIPLEGTTIQGNPYKAIGVDSFGKLIYRTTFNSGSRITSHVNDVAPGGVLETNLDGSGVTLGIWDGDVALNTHQEFVEGGVSRVILKDTPSPVNFDYVDNRNHATHVSGTMGAAGKIAMAKGMAPNATIVSYDWDNDVQEMRDEAKDNGLLVSNHSYGMPATDNKGNQIVEDEYFGAYEWSAASFDEITNTNPYYQPVVAAGNDGWTYPNIKPNINKNGNELILGTATAKNSIVVAAVHQVNNYTGAGSIKLAQFSSPGPTNDFRIKPDISAKGVDVYSSRFVSNGANDKYVYNSGTSMAAPAVTGIIGLWQQWSMNNRGKVYRSATLRALMAHTADEAGEAPGPDHKFGWGLINAKSGVQILKANGVGENVIISEENLIEGSVYEKDFFVEESGVNIVITIAWNDPTGNVGWSNFDESYMLKNPVLVNDLDVRVIRDGEEYFPWKLNKNFNNLIALKEDNDVDNIEKIEIEGAEEGVYTVRVNHKGVLKGGNQDFSIIVSKSDFNNLSADDFEEESIRFSIWPNPVQNELNVSVPREIDLNEVGITLFDQNGKLVKEIKRLKDYDVQIKMSELASGVYVVKVRADGLEKTERIIKK</sequence>
<keyword evidence="2 6" id="KW-0645">Protease</keyword>
<evidence type="ECO:0000256" key="6">
    <source>
        <dbReference type="PROSITE-ProRule" id="PRU01240"/>
    </source>
</evidence>
<dbReference type="GO" id="GO:0004252">
    <property type="term" value="F:serine-type endopeptidase activity"/>
    <property type="evidence" value="ECO:0007669"/>
    <property type="project" value="UniProtKB-UniRule"/>
</dbReference>
<name>A0A4R7ENR8_9FLAO</name>
<keyword evidence="7" id="KW-1133">Transmembrane helix</keyword>
<evidence type="ECO:0000259" key="9">
    <source>
        <dbReference type="Pfam" id="PF18962"/>
    </source>
</evidence>
<dbReference type="Gene3D" id="2.60.120.380">
    <property type="match status" value="1"/>
</dbReference>
<proteinExistence type="inferred from homology"/>
<accession>A0A4R7ENR8</accession>
<dbReference type="OrthoDB" id="9792152at2"/>
<feature type="transmembrane region" description="Helical" evidence="7">
    <location>
        <begin position="21"/>
        <end position="37"/>
    </location>
</feature>
<comment type="similarity">
    <text evidence="1 6">Belongs to the peptidase S8 family.</text>
</comment>
<evidence type="ECO:0000256" key="1">
    <source>
        <dbReference type="ARBA" id="ARBA00011073"/>
    </source>
</evidence>
<reference evidence="10 11" key="1">
    <citation type="submission" date="2019-03" db="EMBL/GenBank/DDBJ databases">
        <title>Genomic Encyclopedia of Archaeal and Bacterial Type Strains, Phase II (KMG-II): from individual species to whole genera.</title>
        <authorList>
            <person name="Goeker M."/>
        </authorList>
    </citation>
    <scope>NUCLEOTIDE SEQUENCE [LARGE SCALE GENOMIC DNA]</scope>
    <source>
        <strain evidence="10 11">DSM 28213</strain>
    </source>
</reference>
<evidence type="ECO:0000256" key="5">
    <source>
        <dbReference type="ARBA" id="ARBA00022825"/>
    </source>
</evidence>
<evidence type="ECO:0000256" key="2">
    <source>
        <dbReference type="ARBA" id="ARBA00022670"/>
    </source>
</evidence>
<evidence type="ECO:0000256" key="3">
    <source>
        <dbReference type="ARBA" id="ARBA00022729"/>
    </source>
</evidence>
<protein>
    <submittedName>
        <fullName evidence="10">Putative secreted protein (Por secretion system target)</fullName>
    </submittedName>
</protein>
<dbReference type="PANTHER" id="PTHR43399:SF4">
    <property type="entry name" value="CELL WALL-ASSOCIATED PROTEASE"/>
    <property type="match status" value="1"/>
</dbReference>
<dbReference type="InterPro" id="IPR015500">
    <property type="entry name" value="Peptidase_S8_subtilisin-rel"/>
</dbReference>
<dbReference type="InterPro" id="IPR026444">
    <property type="entry name" value="Secre_tail"/>
</dbReference>
<comment type="caution">
    <text evidence="10">The sequence shown here is derived from an EMBL/GenBank/DDBJ whole genome shotgun (WGS) entry which is preliminary data.</text>
</comment>